<evidence type="ECO:0000256" key="2">
    <source>
        <dbReference type="SAM" id="Phobius"/>
    </source>
</evidence>
<dbReference type="Proteomes" id="UP001175228">
    <property type="component" value="Unassembled WGS sequence"/>
</dbReference>
<dbReference type="EMBL" id="JAUEPU010000038">
    <property type="protein sequence ID" value="KAK0489611.1"/>
    <property type="molecule type" value="Genomic_DNA"/>
</dbReference>
<sequence length="332" mass="37489">MGEYDTLLGTLLVGIFFNTYLFGIVTFQFATYYGSKHKDPLWIRITVLLLFLNDSVHSAGEVYMAWFYCVENYTNPEILLIAPWPYPFTVISEAIAAILVHHFLGFRLYRLTGMLYLYVGLMIGAVTVFGLGITTGVKAWIIHEVLKLIVLKPIIITWLVGQTLMDLFLTSSLSFVLYRSRTGFRTTDSVINQLIRGTIQTGVFSSMFALALLICYLSSPTTNLYGMFAMPVGRIYTNTLMDTLISREKLKESLTSEPIDVTSTVIIRMGKGRQTFDTSVPSQMPVVNIRRGVYSETEEATEMNLLDSADRKHQSLEHDSQSEMPWAPGFKV</sequence>
<organism evidence="4 5">
    <name type="scientific">Armillaria luteobubalina</name>
    <dbReference type="NCBI Taxonomy" id="153913"/>
    <lineage>
        <taxon>Eukaryota</taxon>
        <taxon>Fungi</taxon>
        <taxon>Dikarya</taxon>
        <taxon>Basidiomycota</taxon>
        <taxon>Agaricomycotina</taxon>
        <taxon>Agaricomycetes</taxon>
        <taxon>Agaricomycetidae</taxon>
        <taxon>Agaricales</taxon>
        <taxon>Marasmiineae</taxon>
        <taxon>Physalacriaceae</taxon>
        <taxon>Armillaria</taxon>
    </lineage>
</organism>
<feature type="domain" description="DUF6534" evidence="3">
    <location>
        <begin position="163"/>
        <end position="248"/>
    </location>
</feature>
<keyword evidence="2" id="KW-1133">Transmembrane helix</keyword>
<dbReference type="InterPro" id="IPR045339">
    <property type="entry name" value="DUF6534"/>
</dbReference>
<feature type="transmembrane region" description="Helical" evidence="2">
    <location>
        <begin position="199"/>
        <end position="219"/>
    </location>
</feature>
<feature type="transmembrane region" description="Helical" evidence="2">
    <location>
        <begin position="6"/>
        <end position="29"/>
    </location>
</feature>
<name>A0AA39THU2_9AGAR</name>
<feature type="transmembrane region" description="Helical" evidence="2">
    <location>
        <begin position="154"/>
        <end position="178"/>
    </location>
</feature>
<dbReference type="AlphaFoldDB" id="A0AA39THU2"/>
<evidence type="ECO:0000313" key="4">
    <source>
        <dbReference type="EMBL" id="KAK0489611.1"/>
    </source>
</evidence>
<dbReference type="PANTHER" id="PTHR40465">
    <property type="entry name" value="CHROMOSOME 1, WHOLE GENOME SHOTGUN SEQUENCE"/>
    <property type="match status" value="1"/>
</dbReference>
<keyword evidence="2" id="KW-0812">Transmembrane</keyword>
<comment type="caution">
    <text evidence="4">The sequence shown here is derived from an EMBL/GenBank/DDBJ whole genome shotgun (WGS) entry which is preliminary data.</text>
</comment>
<evidence type="ECO:0000259" key="3">
    <source>
        <dbReference type="Pfam" id="PF20152"/>
    </source>
</evidence>
<evidence type="ECO:0000313" key="5">
    <source>
        <dbReference type="Proteomes" id="UP001175228"/>
    </source>
</evidence>
<protein>
    <recommendedName>
        <fullName evidence="3">DUF6534 domain-containing protein</fullName>
    </recommendedName>
</protein>
<evidence type="ECO:0000256" key="1">
    <source>
        <dbReference type="SAM" id="MobiDB-lite"/>
    </source>
</evidence>
<gene>
    <name evidence="4" type="ORF">EDD18DRAFT_589177</name>
</gene>
<feature type="region of interest" description="Disordered" evidence="1">
    <location>
        <begin position="309"/>
        <end position="332"/>
    </location>
</feature>
<feature type="compositionally biased region" description="Basic and acidic residues" evidence="1">
    <location>
        <begin position="309"/>
        <end position="321"/>
    </location>
</feature>
<reference evidence="4" key="1">
    <citation type="submission" date="2023-06" db="EMBL/GenBank/DDBJ databases">
        <authorList>
            <consortium name="Lawrence Berkeley National Laboratory"/>
            <person name="Ahrendt S."/>
            <person name="Sahu N."/>
            <person name="Indic B."/>
            <person name="Wong-Bajracharya J."/>
            <person name="Merenyi Z."/>
            <person name="Ke H.-M."/>
            <person name="Monk M."/>
            <person name="Kocsube S."/>
            <person name="Drula E."/>
            <person name="Lipzen A."/>
            <person name="Balint B."/>
            <person name="Henrissat B."/>
            <person name="Andreopoulos B."/>
            <person name="Martin F.M."/>
            <person name="Harder C.B."/>
            <person name="Rigling D."/>
            <person name="Ford K.L."/>
            <person name="Foster G.D."/>
            <person name="Pangilinan J."/>
            <person name="Papanicolaou A."/>
            <person name="Barry K."/>
            <person name="LaButti K."/>
            <person name="Viragh M."/>
            <person name="Koriabine M."/>
            <person name="Yan M."/>
            <person name="Riley R."/>
            <person name="Champramary S."/>
            <person name="Plett K.L."/>
            <person name="Tsai I.J."/>
            <person name="Slot J."/>
            <person name="Sipos G."/>
            <person name="Plett J."/>
            <person name="Nagy L.G."/>
            <person name="Grigoriev I.V."/>
        </authorList>
    </citation>
    <scope>NUCLEOTIDE SEQUENCE</scope>
    <source>
        <strain evidence="4">HWK02</strain>
    </source>
</reference>
<feature type="transmembrane region" description="Helical" evidence="2">
    <location>
        <begin position="86"/>
        <end position="104"/>
    </location>
</feature>
<proteinExistence type="predicted"/>
<accession>A0AA39THU2</accession>
<feature type="transmembrane region" description="Helical" evidence="2">
    <location>
        <begin position="116"/>
        <end position="142"/>
    </location>
</feature>
<keyword evidence="2" id="KW-0472">Membrane</keyword>
<dbReference type="Pfam" id="PF20152">
    <property type="entry name" value="DUF6534"/>
    <property type="match status" value="1"/>
</dbReference>
<keyword evidence="5" id="KW-1185">Reference proteome</keyword>
<dbReference type="PANTHER" id="PTHR40465:SF1">
    <property type="entry name" value="DUF6534 DOMAIN-CONTAINING PROTEIN"/>
    <property type="match status" value="1"/>
</dbReference>